<dbReference type="RefSeq" id="WP_399654077.1">
    <property type="nucleotide sequence ID" value="NZ_JBITYG010000008.1"/>
</dbReference>
<dbReference type="Proteomes" id="UP001614394">
    <property type="component" value="Unassembled WGS sequence"/>
</dbReference>
<protein>
    <recommendedName>
        <fullName evidence="3">LytR family transcriptional regulator</fullName>
    </recommendedName>
</protein>
<gene>
    <name evidence="1" type="ORF">ACIGXA_26895</name>
</gene>
<keyword evidence="2" id="KW-1185">Reference proteome</keyword>
<evidence type="ECO:0000313" key="2">
    <source>
        <dbReference type="Proteomes" id="UP001614394"/>
    </source>
</evidence>
<name>A0ABW8CCH8_9ACTN</name>
<organism evidence="1 2">
    <name type="scientific">Streptomyces fildesensis</name>
    <dbReference type="NCBI Taxonomy" id="375757"/>
    <lineage>
        <taxon>Bacteria</taxon>
        <taxon>Bacillati</taxon>
        <taxon>Actinomycetota</taxon>
        <taxon>Actinomycetes</taxon>
        <taxon>Kitasatosporales</taxon>
        <taxon>Streptomycetaceae</taxon>
        <taxon>Streptomyces</taxon>
    </lineage>
</organism>
<comment type="caution">
    <text evidence="1">The sequence shown here is derived from an EMBL/GenBank/DDBJ whole genome shotgun (WGS) entry which is preliminary data.</text>
</comment>
<sequence>MRSVTTPGTRRMLRFLGLGMALLLGVSAALGWMAYRRLNGNIRTDEVAARVLAEHPEERPPVLVPKARNVLVLGTKSASVTLLHVSADARRTAAAVTVPGDLMARTPGCTGCTIRAFEALTGIRVDHHVVIDLKGGRGAGGQLRTFATTTVTADAGLDSIPELYPLAELYPISPLSPLVDGVRGGPGHRLRSVTVPHGPAAGALFRALREDRF</sequence>
<evidence type="ECO:0008006" key="3">
    <source>
        <dbReference type="Google" id="ProtNLM"/>
    </source>
</evidence>
<dbReference type="EMBL" id="JBITYG010000008">
    <property type="protein sequence ID" value="MFI9104150.1"/>
    <property type="molecule type" value="Genomic_DNA"/>
</dbReference>
<reference evidence="1 2" key="1">
    <citation type="submission" date="2024-10" db="EMBL/GenBank/DDBJ databases">
        <title>The Natural Products Discovery Center: Release of the First 8490 Sequenced Strains for Exploring Actinobacteria Biosynthetic Diversity.</title>
        <authorList>
            <person name="Kalkreuter E."/>
            <person name="Kautsar S.A."/>
            <person name="Yang D."/>
            <person name="Bader C.D."/>
            <person name="Teijaro C.N."/>
            <person name="Fluegel L."/>
            <person name="Davis C.M."/>
            <person name="Simpson J.R."/>
            <person name="Lauterbach L."/>
            <person name="Steele A.D."/>
            <person name="Gui C."/>
            <person name="Meng S."/>
            <person name="Li G."/>
            <person name="Viehrig K."/>
            <person name="Ye F."/>
            <person name="Su P."/>
            <person name="Kiefer A.F."/>
            <person name="Nichols A."/>
            <person name="Cepeda A.J."/>
            <person name="Yan W."/>
            <person name="Fan B."/>
            <person name="Jiang Y."/>
            <person name="Adhikari A."/>
            <person name="Zheng C.-J."/>
            <person name="Schuster L."/>
            <person name="Cowan T.M."/>
            <person name="Smanski M.J."/>
            <person name="Chevrette M.G."/>
            <person name="De Carvalho L.P.S."/>
            <person name="Shen B."/>
        </authorList>
    </citation>
    <scope>NUCLEOTIDE SEQUENCE [LARGE SCALE GENOMIC DNA]</scope>
    <source>
        <strain evidence="1 2">NPDC053399</strain>
    </source>
</reference>
<accession>A0ABW8CCH8</accession>
<proteinExistence type="predicted"/>
<evidence type="ECO:0000313" key="1">
    <source>
        <dbReference type="EMBL" id="MFI9104150.1"/>
    </source>
</evidence>